<keyword evidence="1" id="KW-0808">Transferase</keyword>
<evidence type="ECO:0000256" key="1">
    <source>
        <dbReference type="ARBA" id="ARBA00022679"/>
    </source>
</evidence>
<accession>A0A6N9TRG1</accession>
<dbReference type="InterPro" id="IPR011063">
    <property type="entry name" value="TilS/TtcA_N"/>
</dbReference>
<sequence length="239" mass="27051">MNRLRKELNRLVGTAVHRYRLLEPGDRIAVAVSGGSDSLLALWFLRRWREKAPIRFSLLPVHLDMGFAGADTGALRAHLAAEGGFHMEETDYGPRAHGPENREKSPCFLCARLRRKRLFELAHRLGCNKLALGHNQDDILHTFFLNMLFGGELSTLVPRVDMFGGRLALIRPLALADKARIDRLARELGLPVVPNPCPSAGKTRREEVRRLLDGLFRRDPRIRGNLFHALSNVRPDYLL</sequence>
<dbReference type="GO" id="GO:0016740">
    <property type="term" value="F:transferase activity"/>
    <property type="evidence" value="ECO:0007669"/>
    <property type="project" value="UniProtKB-KW"/>
</dbReference>
<dbReference type="CDD" id="cd24138">
    <property type="entry name" value="TtcA-like"/>
    <property type="match status" value="1"/>
</dbReference>
<protein>
    <submittedName>
        <fullName evidence="3">tRNA 2-thiocytidine(32) synthetase TtcA</fullName>
    </submittedName>
</protein>
<dbReference type="Pfam" id="PF01171">
    <property type="entry name" value="ATP_bind_3"/>
    <property type="match status" value="1"/>
</dbReference>
<dbReference type="SUPFAM" id="SSF52402">
    <property type="entry name" value="Adenine nucleotide alpha hydrolases-like"/>
    <property type="match status" value="1"/>
</dbReference>
<evidence type="ECO:0000313" key="4">
    <source>
        <dbReference type="Proteomes" id="UP000469346"/>
    </source>
</evidence>
<gene>
    <name evidence="3" type="ORF">G3N55_05745</name>
</gene>
<dbReference type="InterPro" id="IPR014729">
    <property type="entry name" value="Rossmann-like_a/b/a_fold"/>
</dbReference>
<dbReference type="AlphaFoldDB" id="A0A6N9TRG1"/>
<dbReference type="RefSeq" id="WP_163298483.1">
    <property type="nucleotide sequence ID" value="NZ_JAAGRR010000049.1"/>
</dbReference>
<comment type="caution">
    <text evidence="3">The sequence shown here is derived from an EMBL/GenBank/DDBJ whole genome shotgun (WGS) entry which is preliminary data.</text>
</comment>
<evidence type="ECO:0000313" key="3">
    <source>
        <dbReference type="EMBL" id="NDY42344.1"/>
    </source>
</evidence>
<reference evidence="3 4" key="1">
    <citation type="submission" date="2020-02" db="EMBL/GenBank/DDBJ databases">
        <title>Comparative genomics of sulfur disproportionating microorganisms.</title>
        <authorList>
            <person name="Ward L.M."/>
            <person name="Bertran E."/>
            <person name="Johnston D.T."/>
        </authorList>
    </citation>
    <scope>NUCLEOTIDE SEQUENCE [LARGE SCALE GENOMIC DNA]</scope>
    <source>
        <strain evidence="3 4">DSM 100025</strain>
    </source>
</reference>
<dbReference type="PIRSF" id="PIRSF004976">
    <property type="entry name" value="ATPase_YdaO"/>
    <property type="match status" value="1"/>
</dbReference>
<dbReference type="PANTHER" id="PTHR43686:SF1">
    <property type="entry name" value="AMINOTRAN_5 DOMAIN-CONTAINING PROTEIN"/>
    <property type="match status" value="1"/>
</dbReference>
<dbReference type="InterPro" id="IPR035107">
    <property type="entry name" value="tRNA_thiolation_TtcA_Ctu1"/>
</dbReference>
<dbReference type="GO" id="GO:0008033">
    <property type="term" value="P:tRNA processing"/>
    <property type="evidence" value="ECO:0007669"/>
    <property type="project" value="InterPro"/>
</dbReference>
<keyword evidence="4" id="KW-1185">Reference proteome</keyword>
<dbReference type="EMBL" id="JAAGRR010000049">
    <property type="protein sequence ID" value="NDY42344.1"/>
    <property type="molecule type" value="Genomic_DNA"/>
</dbReference>
<dbReference type="PANTHER" id="PTHR43686">
    <property type="entry name" value="SULFURTRANSFERASE-RELATED"/>
    <property type="match status" value="1"/>
</dbReference>
<proteinExistence type="predicted"/>
<dbReference type="Gene3D" id="3.40.50.620">
    <property type="entry name" value="HUPs"/>
    <property type="match status" value="1"/>
</dbReference>
<feature type="domain" description="tRNA(Ile)-lysidine/2-thiocytidine synthase N-terminal" evidence="2">
    <location>
        <begin position="28"/>
        <end position="209"/>
    </location>
</feature>
<evidence type="ECO:0000259" key="2">
    <source>
        <dbReference type="Pfam" id="PF01171"/>
    </source>
</evidence>
<dbReference type="Proteomes" id="UP000469346">
    <property type="component" value="Unassembled WGS sequence"/>
</dbReference>
<organism evidence="3 4">
    <name type="scientific">Dissulfurirhabdus thermomarina</name>
    <dbReference type="NCBI Taxonomy" id="1765737"/>
    <lineage>
        <taxon>Bacteria</taxon>
        <taxon>Deltaproteobacteria</taxon>
        <taxon>Dissulfurirhabdaceae</taxon>
        <taxon>Dissulfurirhabdus</taxon>
    </lineage>
</organism>
<name>A0A6N9TRG1_DISTH</name>